<dbReference type="Proteomes" id="UP000245609">
    <property type="component" value="Unassembled WGS sequence"/>
</dbReference>
<reference evidence="2 3" key="1">
    <citation type="journal article" date="2018" name="MBio">
        <title>Comparative Genomics Reveals the Core Gene Toolbox for the Fungus-Insect Symbiosis.</title>
        <authorList>
            <person name="Wang Y."/>
            <person name="Stata M."/>
            <person name="Wang W."/>
            <person name="Stajich J.E."/>
            <person name="White M.M."/>
            <person name="Moncalvo J.M."/>
        </authorList>
    </citation>
    <scope>NUCLEOTIDE SEQUENCE [LARGE SCALE GENOMIC DNA]</scope>
    <source>
        <strain evidence="2 3">SC-DP-2</strain>
    </source>
</reference>
<comment type="caution">
    <text evidence="2">The sequence shown here is derived from an EMBL/GenBank/DDBJ whole genome shotgun (WGS) entry which is preliminary data.</text>
</comment>
<keyword evidence="3" id="KW-1185">Reference proteome</keyword>
<evidence type="ECO:0000256" key="1">
    <source>
        <dbReference type="SAM" id="MobiDB-lite"/>
    </source>
</evidence>
<dbReference type="EMBL" id="MBFS01001084">
    <property type="protein sequence ID" value="PVV01431.1"/>
    <property type="molecule type" value="Genomic_DNA"/>
</dbReference>
<organism evidence="2 3">
    <name type="scientific">Smittium megazygosporum</name>
    <dbReference type="NCBI Taxonomy" id="133381"/>
    <lineage>
        <taxon>Eukaryota</taxon>
        <taxon>Fungi</taxon>
        <taxon>Fungi incertae sedis</taxon>
        <taxon>Zoopagomycota</taxon>
        <taxon>Kickxellomycotina</taxon>
        <taxon>Harpellomycetes</taxon>
        <taxon>Harpellales</taxon>
        <taxon>Legeriomycetaceae</taxon>
        <taxon>Smittium</taxon>
    </lineage>
</organism>
<accession>A0A2T9ZA25</accession>
<feature type="compositionally biased region" description="Low complexity" evidence="1">
    <location>
        <begin position="42"/>
        <end position="56"/>
    </location>
</feature>
<proteinExistence type="predicted"/>
<sequence length="113" mass="12076">LSDESNLGLENIKNEFAFSNQNGFDLPEKNIKLEIKHLIGKGTTNTGTASTTGTAGDKSPGGLNLQLESASSESLKSMLLNLDKETQIVDTKLEKVISALKNLDSVSKLLLSI</sequence>
<evidence type="ECO:0000313" key="3">
    <source>
        <dbReference type="Proteomes" id="UP000245609"/>
    </source>
</evidence>
<name>A0A2T9ZA25_9FUNG</name>
<dbReference type="AlphaFoldDB" id="A0A2T9ZA25"/>
<feature type="non-terminal residue" evidence="2">
    <location>
        <position position="1"/>
    </location>
</feature>
<feature type="region of interest" description="Disordered" evidence="1">
    <location>
        <begin position="42"/>
        <end position="64"/>
    </location>
</feature>
<gene>
    <name evidence="2" type="ORF">BB560_004149</name>
</gene>
<protein>
    <submittedName>
        <fullName evidence="2">Uncharacterized protein</fullName>
    </submittedName>
</protein>
<evidence type="ECO:0000313" key="2">
    <source>
        <dbReference type="EMBL" id="PVV01431.1"/>
    </source>
</evidence>